<sequence length="311" mass="34862">MKSTKALTEGAMMAAFTVVLLVMAVFIPVIAGIGSLFIPLPALIFSSRYSLRHSISFLFVTLILSFMVGNLIGLGIAISFVPLGILLGYSIQKGRSKISMLISSTLLSLVVYVGQFIISIAFLNFDVTGIVQTTKAQMETFVTQLTNAGVEFPEGTMDQLINMVDLFVIMIPAYMVMMALATAFLALWINIPIAKRFGVEAPKFPPFKDWMLPRSLIWYYLIALLLTLFGGFEMGSFGFAAVLNVRFLLELFFILQGLSFLYFFSYTKQWNKAIPITITVFLFFIPILFQVIRFLGIIDLGFNLRQRLQHK</sequence>
<protein>
    <recommendedName>
        <fullName evidence="4">DUF2232 domain-containing protein</fullName>
    </recommendedName>
</protein>
<keyword evidence="1" id="KW-0812">Transmembrane</keyword>
<dbReference type="Proteomes" id="UP000074108">
    <property type="component" value="Unassembled WGS sequence"/>
</dbReference>
<dbReference type="OrthoDB" id="2987886at2"/>
<dbReference type="PANTHER" id="PTHR41324">
    <property type="entry name" value="MEMBRANE PROTEIN-RELATED"/>
    <property type="match status" value="1"/>
</dbReference>
<name>A0A147KCM5_9BACI</name>
<feature type="transmembrane region" description="Helical" evidence="1">
    <location>
        <begin position="276"/>
        <end position="298"/>
    </location>
</feature>
<evidence type="ECO:0000313" key="3">
    <source>
        <dbReference type="Proteomes" id="UP000074108"/>
    </source>
</evidence>
<dbReference type="Pfam" id="PF09991">
    <property type="entry name" value="DUF2232"/>
    <property type="match status" value="1"/>
</dbReference>
<evidence type="ECO:0000313" key="2">
    <source>
        <dbReference type="EMBL" id="KUP09381.1"/>
    </source>
</evidence>
<keyword evidence="1" id="KW-0472">Membrane</keyword>
<comment type="caution">
    <text evidence="2">The sequence shown here is derived from an EMBL/GenBank/DDBJ whole genome shotgun (WGS) entry which is preliminary data.</text>
</comment>
<reference evidence="2 3" key="1">
    <citation type="journal article" date="2016" name="Front. Microbiol.">
        <title>Microevolution Analysis of Bacillus coahuilensis Unveils Differences in Phosphorus Acquisition Strategies and Their Regulation.</title>
        <authorList>
            <person name="Gomez-Lunar Z."/>
            <person name="Hernandez-Gonzalez I."/>
            <person name="Rodriguez-Torres M.D."/>
            <person name="Souza V."/>
            <person name="Olmedo-Alvarez G."/>
        </authorList>
    </citation>
    <scope>NUCLEOTIDE SEQUENCE [LARGE SCALE GENOMIC DNA]</scope>
    <source>
        <strain evidence="3">p1.1.43</strain>
    </source>
</reference>
<dbReference type="InterPro" id="IPR018710">
    <property type="entry name" value="DUF2232"/>
</dbReference>
<accession>A0A147KCM5</accession>
<feature type="transmembrane region" description="Helical" evidence="1">
    <location>
        <begin position="247"/>
        <end position="264"/>
    </location>
</feature>
<feature type="transmembrane region" description="Helical" evidence="1">
    <location>
        <begin position="217"/>
        <end position="241"/>
    </location>
</feature>
<feature type="transmembrane region" description="Helical" evidence="1">
    <location>
        <begin position="12"/>
        <end position="38"/>
    </location>
</feature>
<keyword evidence="3" id="KW-1185">Reference proteome</keyword>
<feature type="transmembrane region" description="Helical" evidence="1">
    <location>
        <begin position="58"/>
        <end position="89"/>
    </location>
</feature>
<dbReference type="RefSeq" id="WP_059349926.1">
    <property type="nucleotide sequence ID" value="NZ_LDYG01000001.1"/>
</dbReference>
<dbReference type="EMBL" id="LDYG01000001">
    <property type="protein sequence ID" value="KUP09381.1"/>
    <property type="molecule type" value="Genomic_DNA"/>
</dbReference>
<evidence type="ECO:0008006" key="4">
    <source>
        <dbReference type="Google" id="ProtNLM"/>
    </source>
</evidence>
<keyword evidence="1" id="KW-1133">Transmembrane helix</keyword>
<evidence type="ECO:0000256" key="1">
    <source>
        <dbReference type="SAM" id="Phobius"/>
    </source>
</evidence>
<dbReference type="STRING" id="1150625.Q75_00145"/>
<organism evidence="2 3">
    <name type="scientific">Bacillus coahuilensis p1.1.43</name>
    <dbReference type="NCBI Taxonomy" id="1150625"/>
    <lineage>
        <taxon>Bacteria</taxon>
        <taxon>Bacillati</taxon>
        <taxon>Bacillota</taxon>
        <taxon>Bacilli</taxon>
        <taxon>Bacillales</taxon>
        <taxon>Bacillaceae</taxon>
        <taxon>Bacillus</taxon>
    </lineage>
</organism>
<feature type="transmembrane region" description="Helical" evidence="1">
    <location>
        <begin position="101"/>
        <end position="123"/>
    </location>
</feature>
<gene>
    <name evidence="2" type="ORF">Q75_00145</name>
</gene>
<dbReference type="PANTHER" id="PTHR41324:SF1">
    <property type="entry name" value="DUF2232 DOMAIN-CONTAINING PROTEIN"/>
    <property type="match status" value="1"/>
</dbReference>
<proteinExistence type="predicted"/>
<feature type="transmembrane region" description="Helical" evidence="1">
    <location>
        <begin position="166"/>
        <end position="189"/>
    </location>
</feature>
<dbReference type="AlphaFoldDB" id="A0A147KCM5"/>
<dbReference type="PATRIC" id="fig|1150625.3.peg.28"/>